<evidence type="ECO:0000256" key="1">
    <source>
        <dbReference type="SAM" id="MobiDB-lite"/>
    </source>
</evidence>
<evidence type="ECO:0000256" key="2">
    <source>
        <dbReference type="SAM" id="SignalP"/>
    </source>
</evidence>
<feature type="compositionally biased region" description="Low complexity" evidence="1">
    <location>
        <begin position="2694"/>
        <end position="2710"/>
    </location>
</feature>
<proteinExistence type="predicted"/>
<keyword evidence="2" id="KW-0732">Signal</keyword>
<feature type="compositionally biased region" description="Polar residues" evidence="1">
    <location>
        <begin position="2572"/>
        <end position="2584"/>
    </location>
</feature>
<name>A0ABR5NVU6_9LACO</name>
<feature type="region of interest" description="Disordered" evidence="1">
    <location>
        <begin position="2678"/>
        <end position="2713"/>
    </location>
</feature>
<evidence type="ECO:0000313" key="3">
    <source>
        <dbReference type="EMBL" id="KRK52904.1"/>
    </source>
</evidence>
<reference evidence="3 4" key="1">
    <citation type="journal article" date="2015" name="Genome Announc.">
        <title>Expanding the biotechnology potential of lactobacilli through comparative genomics of 213 strains and associated genera.</title>
        <authorList>
            <person name="Sun Z."/>
            <person name="Harris H.M."/>
            <person name="McCann A."/>
            <person name="Guo C."/>
            <person name="Argimon S."/>
            <person name="Zhang W."/>
            <person name="Yang X."/>
            <person name="Jeffery I.B."/>
            <person name="Cooney J.C."/>
            <person name="Kagawa T.F."/>
            <person name="Liu W."/>
            <person name="Song Y."/>
            <person name="Salvetti E."/>
            <person name="Wrobel A."/>
            <person name="Rasinkangas P."/>
            <person name="Parkhill J."/>
            <person name="Rea M.C."/>
            <person name="O'Sullivan O."/>
            <person name="Ritari J."/>
            <person name="Douillard F.P."/>
            <person name="Paul Ross R."/>
            <person name="Yang R."/>
            <person name="Briner A.E."/>
            <person name="Felis G.E."/>
            <person name="de Vos W.M."/>
            <person name="Barrangou R."/>
            <person name="Klaenhammer T.R."/>
            <person name="Caufield P.W."/>
            <person name="Cui Y."/>
            <person name="Zhang H."/>
            <person name="O'Toole P.W."/>
        </authorList>
    </citation>
    <scope>NUCLEOTIDE SEQUENCE [LARGE SCALE GENOMIC DNA]</scope>
    <source>
        <strain evidence="3 4">DSM 13961</strain>
    </source>
</reference>
<accession>A0ABR5NVU6</accession>
<feature type="compositionally biased region" description="Low complexity" evidence="1">
    <location>
        <begin position="227"/>
        <end position="239"/>
    </location>
</feature>
<feature type="region of interest" description="Disordered" evidence="1">
    <location>
        <begin position="2572"/>
        <end position="2600"/>
    </location>
</feature>
<organism evidence="3 4">
    <name type="scientific">Companilactobacillus kimchii DSM 13961 = JCM 10707</name>
    <dbReference type="NCBI Taxonomy" id="1423765"/>
    <lineage>
        <taxon>Bacteria</taxon>
        <taxon>Bacillati</taxon>
        <taxon>Bacillota</taxon>
        <taxon>Bacilli</taxon>
        <taxon>Lactobacillales</taxon>
        <taxon>Lactobacillaceae</taxon>
        <taxon>Companilactobacillus</taxon>
        <taxon>Companilactobacillus kimchii</taxon>
    </lineage>
</organism>
<gene>
    <name evidence="3" type="ORF">FC97_GL002072</name>
</gene>
<feature type="chain" id="PRO_5045601749" description="Gram-positive cocci surface proteins LPxTG domain-containing protein" evidence="2">
    <location>
        <begin position="21"/>
        <end position="3014"/>
    </location>
</feature>
<sequence length="3014" mass="325122">MMKKRNIKYIGSAVAVALLAAGSPIIINQIAPSTVVEAAGQAITNPDLTPTQMLTAFRNQFDDRYVASTDSLTAALQNIVKTDQMSTDFFYFSPNKLQHIYDIQNNAGINGLKDQDPSKIQVPYYFGTSPRWQDTDYYYRDIMGYFSIRGAGKDEDEQLSTLQDILDLADRITKGTVKLPIIVGVHLRQGSEGNYATPSLQGVPDNLKDFYFKIDTSRLDITKDTKPTSVSTGTSTSDSPLQSGNNSLLVTDNYSNKYSDSEDMARTPIYGKSLFTSSDAALKYAKSDTFDPTDSTQSNAGDTVNSTGKIIKGGTTYYQTVSYKLDNGKDKAIENVISSAIDPLTQSVLRPYETYINGSSTQGVDGTDYAFNRSLKSGTTDQYIGMITVVRPIVVAGKAIFNFTSPKVTVNSSASLADNSKLSDTSGDKLIDEYGNEVATSKIEPGETYYTDAAATNVANDAVVDGKFVKAETYYRKITFTLSGDTSNLSFSSDKVASTKNTVTFSQPVIVQNSVSANINSVNSTVGSPVSDDVSDDTLSNAALIDSSRGNNGVSFGTKYYKDNGDSAYDSLILDNKATAETDVVDASNNFAKTGAYLRTITFYLTKGAIANNSFDAVDPNVRVNKEESTVTYVQHIKINAVGIKPKIENLNVPMGTQTSDIKLAVADNTKDTLVDGDTSLLDTNKGVNGIGLGTIYYDDPQLNTEDADIQRTGRLENSTTYYRTIKFYLTDDAYNKYSFPGSYGEPNATEKSVTYVQSVTVNQAGTATFANKVLTVAAGTTPSGTDIDGTKLTDTSSYTLDDDDTKASIITKNSVIIGDYYGSETDAKDRTNPLEITFFEPNKTYYRLIAIKVNSGDGYAYTYPGADSVDKDNDIVIFIQAIKVNKDSATVNVGTINTTSGSMTSTLDNDFTGDSVENSTGSIVTDNGISFGSTYYDKSTEALSGDTSKKTARVTSDGEITGSGNLYRTITFNLKAGAGSENIFTPGTLNTDYVINGDKITYVQTINVSPVAATATINPVNGIQAGTKTSDSQNFENSDITANGTSIVDGDGRVAYGTTYYDSIDDFKNNKPSNDIGSDNTFTAVHPYYREVTIHLTTNSASAYEFSGDNFVSVDKANNTVTYLQEVKVQTEPTQANIADLHTLTGIPIGDTKLNDTTGYTVTDSTGSIVADGDNSIQFGTDYFAKVQDVMDGNSPITDTVFSDGSFIKNGPVYRTVTINLKSGAIDRDAFGEEINGVTPRVNGSTSVTYVQKIDVEQNAATAKIISSTVNASTSVNDVPESNGNTLTDKTGHTVIAANGIQFDNSGKFYDGLEDYKNGKVSSDIVDGKFSVAKTYYRAITFALTPSAAKADEFLGNDLAGTNTTTNTVTYLQPVIVVNNIATANIKGITTTTATPSNDDSLKTANGSDIVSKYNSQNFGSIVADGGISYGTSYYDSEDDWYSDTPSQSVKDNKFLKSRDYYRTITFKLTPNALLANDLSTVPKFKQNSDGSVSYAQLVHVDSSTVTPTVVDAMADAESSVKTEQDSEKNNIKDSDGKTLVSHVDYGNTYYVDGSDPTKVLNGTATVDPEVVQNGDYVKAGTYYRTLTFTLNGDALDANTLAETPEHQLSKDGKTVTYVQKVIINSINAKVTVSPVNAKVGDVLDTTTNNDTLNLANDKQTQINADVSLGSLYKSSNGALNSISGNEATDAISGGKFIKAGTYYRLVTFKPTAGTLGGYKFNDSNVHVNIADGTVTYVQTITVGANQVEPVTDKSATVTVGSSVKAEQNGEQNKVQGNNGNSIVNSVTFGNYYSTTNNNEADVLNGSAKNIATGVTSGDTYAKTGAYYRTVTFNLKDNVLDSSSFDKNIFKVDEAANTATFVQTITINKINAKVTVNVANAKIGDSINNLPSADGYTLNTDDANSAVIPANAKADTKVYKDQDLTKLVTGDKFDEAGTYYRAITFTPTANPADYYNVKDATVNSDGTITYVQAITVGAGQVEPVTDKSVTVTVGSSVKDEQNGEQNYVQDSNDNSIVNSVTFGNYYSTDDNNESDVLNGSAKNIATGVTSGDTYAKTGTYYRTVTFNLKDNALKNNSFDKNVFKVDEAANTATFVQTITINKINAKVTVNVANAKIGDSINNLPSADGYTLNTDDANSAVIPANAKADTKVYKDQDLTKLVTGDKFDEAGTYYRAITFTPTANPADYYNVKDATVNSDGTITYVQAINVTAPGVTAATVKVDTVTSTVGSAVSTLPATNKNYTLTADGKNIAAEASAGTTVYKSYSAGQLSDPVTSFDTAGTYYRVITFKVVNDSDQYTFTDPNVISNKDGIITYIQAINVTAPEVTAATVKVDKVTSTVGNLVSTLPATNEKYTLKTADGKTIKAEVSAGITVYKNYDAGKLSDPITSFDTAGTYYRVITFKAADADKYSFTDRNVISNKDGVITYIQPISVGQESGVKVSQAVTDTKNVKVDVDGEDSSLSSKAGYSLTDADGNSLIDAPTAVAGISFSPEYYIMKDNTLKPADSSDAHGYTIAKKGTYYRRVIFKVSANTIANYDFSAIKGEINKTDSTVSFLQKIDASTNPATATIDSPSVSYNTSSDAASLKDPTGVTLQDGKGNAINSGNPVFSGIFSTKQNAQNATSDDGNVTGDLKEGSYYQRVTFPLAENDNNAYDFGDGIVSQDGKSVTYIREITVKPSTSTGGGSNTGGNTGNNTGSNTGNNNNSTGTGDEDDWTYYYDNYGVVTTKTDQDSYQLNNHANEAIENRELGKDTSWKTDQYRTNREGVKQYRVATNEWIDSNDVYFVGNEDDWTYYYDNYGVVTTKTGQDSYQLNNRANEMIKNRELDKNTSWKTDQYRTNRAGVKQYCVATNEWIDSRDVYLIDNEDDWTYYKDPGVVRTVIGQAYYSLKNRANETVNKRALIEQSSWLTDQYRTNRAGVKQYRVATNEWIDSRDVTFIKNIKGIVNVNEASSYYKLYNIDREVIKNRALQKDTSWLADKEAIDPAGNVYYRVATNEWVKKVEGVYLDTNAWY</sequence>
<feature type="signal peptide" evidence="2">
    <location>
        <begin position="1"/>
        <end position="20"/>
    </location>
</feature>
<evidence type="ECO:0000313" key="4">
    <source>
        <dbReference type="Proteomes" id="UP000051499"/>
    </source>
</evidence>
<feature type="compositionally biased region" description="Gly residues" evidence="1">
    <location>
        <begin position="2683"/>
        <end position="2693"/>
    </location>
</feature>
<dbReference type="Proteomes" id="UP000051499">
    <property type="component" value="Unassembled WGS sequence"/>
</dbReference>
<dbReference type="EMBL" id="AZDH01000005">
    <property type="protein sequence ID" value="KRK52904.1"/>
    <property type="molecule type" value="Genomic_DNA"/>
</dbReference>
<feature type="compositionally biased region" description="Polar residues" evidence="1">
    <location>
        <begin position="240"/>
        <end position="249"/>
    </location>
</feature>
<evidence type="ECO:0008006" key="5">
    <source>
        <dbReference type="Google" id="ProtNLM"/>
    </source>
</evidence>
<feature type="region of interest" description="Disordered" evidence="1">
    <location>
        <begin position="223"/>
        <end position="249"/>
    </location>
</feature>
<comment type="caution">
    <text evidence="3">The sequence shown here is derived from an EMBL/GenBank/DDBJ whole genome shotgun (WGS) entry which is preliminary data.</text>
</comment>
<protein>
    <recommendedName>
        <fullName evidence="5">Gram-positive cocci surface proteins LPxTG domain-containing protein</fullName>
    </recommendedName>
</protein>
<keyword evidence="4" id="KW-1185">Reference proteome</keyword>